<keyword evidence="6 14" id="KW-0808">Transferase</keyword>
<name>A0AAJ0G9U9_9PEZI</name>
<keyword evidence="8 14" id="KW-0256">Endoplasmic reticulum</keyword>
<comment type="caution">
    <text evidence="15">The sequence shown here is derived from an EMBL/GenBank/DDBJ whole genome shotgun (WGS) entry which is preliminary data.</text>
</comment>
<dbReference type="AlphaFoldDB" id="A0AAJ0G9U9"/>
<proteinExistence type="inferred from homology"/>
<feature type="transmembrane region" description="Helical" evidence="14">
    <location>
        <begin position="92"/>
        <end position="111"/>
    </location>
</feature>
<feature type="transmembrane region" description="Helical" evidence="14">
    <location>
        <begin position="52"/>
        <end position="72"/>
    </location>
</feature>
<comment type="catalytic activity">
    <reaction evidence="12 14">
        <text>an alpha-D-Man-(1-&gt;2)-alpha-D-Man-(1-&gt;2)-alpha-D-Man-(1-&gt;3)-[alpha-D-Man-(1-&gt;6)]-beta-D-Man-(1-&gt;4)-beta-D-GlcNAc-(1-&gt;4)-alpha-D-GlcNAc-diphospho-di-trans,poly-cis-dolichol + a di-trans,poly-cis-dolichyl beta-D-mannosyl phosphate = an alpha-D-Man-(1-&gt;2)-alpha-D-Man-(1-&gt;2)-alpha-D-Man-(1-&gt;3)-[alpha-D-Man-(1-&gt;3)-alpha-D-Man-(1-&gt;6)]-beta-D-Man-(1-&gt;4)-beta-D-GlcNAc-(1-&gt;4)-alpha-D-GlcNAc-diphospho-di-trans,poly-cis-dolichol + a di-trans,poly-cis-dolichyl phosphate + H(+)</text>
        <dbReference type="Rhea" id="RHEA:29527"/>
        <dbReference type="Rhea" id="RHEA-COMP:19498"/>
        <dbReference type="Rhea" id="RHEA-COMP:19501"/>
        <dbReference type="Rhea" id="RHEA-COMP:19516"/>
        <dbReference type="Rhea" id="RHEA-COMP:19517"/>
        <dbReference type="ChEBI" id="CHEBI:15378"/>
        <dbReference type="ChEBI" id="CHEBI:57683"/>
        <dbReference type="ChEBI" id="CHEBI:58211"/>
        <dbReference type="ChEBI" id="CHEBI:132515"/>
        <dbReference type="ChEBI" id="CHEBI:132516"/>
        <dbReference type="EC" id="2.4.1.258"/>
    </reaction>
    <physiologicalReaction direction="left-to-right" evidence="12 14">
        <dbReference type="Rhea" id="RHEA:29528"/>
    </physiologicalReaction>
</comment>
<evidence type="ECO:0000256" key="6">
    <source>
        <dbReference type="ARBA" id="ARBA00022679"/>
    </source>
</evidence>
<feature type="transmembrane region" description="Helical" evidence="14">
    <location>
        <begin position="288"/>
        <end position="314"/>
    </location>
</feature>
<evidence type="ECO:0000256" key="10">
    <source>
        <dbReference type="ARBA" id="ARBA00023136"/>
    </source>
</evidence>
<evidence type="ECO:0000256" key="12">
    <source>
        <dbReference type="ARBA" id="ARBA00049506"/>
    </source>
</evidence>
<keyword evidence="16" id="KW-1185">Reference proteome</keyword>
<evidence type="ECO:0000256" key="7">
    <source>
        <dbReference type="ARBA" id="ARBA00022692"/>
    </source>
</evidence>
<keyword evidence="10 14" id="KW-0472">Membrane</keyword>
<comment type="pathway">
    <text evidence="2 14">Protein modification; protein glycosylation.</text>
</comment>
<evidence type="ECO:0000256" key="9">
    <source>
        <dbReference type="ARBA" id="ARBA00022989"/>
    </source>
</evidence>
<feature type="transmembrane region" description="Helical" evidence="14">
    <location>
        <begin position="159"/>
        <end position="175"/>
    </location>
</feature>
<dbReference type="Proteomes" id="UP001271007">
    <property type="component" value="Unassembled WGS sequence"/>
</dbReference>
<evidence type="ECO:0000256" key="5">
    <source>
        <dbReference type="ARBA" id="ARBA00022676"/>
    </source>
</evidence>
<evidence type="ECO:0000313" key="16">
    <source>
        <dbReference type="Proteomes" id="UP001271007"/>
    </source>
</evidence>
<evidence type="ECO:0000256" key="8">
    <source>
        <dbReference type="ARBA" id="ARBA00022824"/>
    </source>
</evidence>
<comment type="similarity">
    <text evidence="13">Belongs to the glycosyltransferase ALG3 family.</text>
</comment>
<evidence type="ECO:0000256" key="1">
    <source>
        <dbReference type="ARBA" id="ARBA00004477"/>
    </source>
</evidence>
<evidence type="ECO:0000256" key="3">
    <source>
        <dbReference type="ARBA" id="ARBA00011964"/>
    </source>
</evidence>
<dbReference type="GO" id="GO:0005789">
    <property type="term" value="C:endoplasmic reticulum membrane"/>
    <property type="evidence" value="ECO:0007669"/>
    <property type="project" value="UniProtKB-SubCell"/>
</dbReference>
<protein>
    <recommendedName>
        <fullName evidence="4 14">Dol-P-Man:Man(5)GlcNAc(2)-PP-Dol alpha-1,3-mannosyltransferase</fullName>
        <ecNumber evidence="3 14">2.4.1.258</ecNumber>
    </recommendedName>
    <alternativeName>
        <fullName evidence="14">Dol-P-Man-dependent alpha(1-3)-mannosyltransferase</fullName>
    </alternativeName>
</protein>
<organism evidence="15 16">
    <name type="scientific">Extremus antarcticus</name>
    <dbReference type="NCBI Taxonomy" id="702011"/>
    <lineage>
        <taxon>Eukaryota</taxon>
        <taxon>Fungi</taxon>
        <taxon>Dikarya</taxon>
        <taxon>Ascomycota</taxon>
        <taxon>Pezizomycotina</taxon>
        <taxon>Dothideomycetes</taxon>
        <taxon>Dothideomycetidae</taxon>
        <taxon>Mycosphaerellales</taxon>
        <taxon>Extremaceae</taxon>
        <taxon>Extremus</taxon>
    </lineage>
</organism>
<evidence type="ECO:0000256" key="13">
    <source>
        <dbReference type="ARBA" id="ARBA00093457"/>
    </source>
</evidence>
<evidence type="ECO:0000256" key="2">
    <source>
        <dbReference type="ARBA" id="ARBA00004922"/>
    </source>
</evidence>
<comment type="subcellular location">
    <subcellularLocation>
        <location evidence="1 14">Endoplasmic reticulum membrane</location>
        <topology evidence="1 14">Multi-pass membrane protein</topology>
    </subcellularLocation>
</comment>
<sequence length="367" mass="42037">MQQVGQYVGGERDYIKLYGDTGPLVYPAAHVYIYRALYAITDQGQDIKLAQYIFIGLYLATLLLVMQCYRAAKVPPYIFPLLILSKRLHSVFLLRLFNDCFAVFFLFLAIYCYQRRLWSVGSFVYSIGLGVKMSLLLALPAIGVVLWQAIGRNRALRQAMFIGQVQILLAFPFLLKNPWGYLSRAFEFSRQFLFKWTVNWRFMGEERFLSKEFSYALLAGHISLVAVFISTRWVRLPFVDILEQLVSPPPVAEQAKLARKTNPNFILTAILTSVLIGCQFARSLHYQFYAYVAWTTPFLLWRSGMHPIAIYAIWAAQEWAWNVYPSTDTSSIQVIICIKLAVLNIWMGTVKPEDAPAAEKGKSKQAE</sequence>
<evidence type="ECO:0000256" key="4">
    <source>
        <dbReference type="ARBA" id="ARBA00015561"/>
    </source>
</evidence>
<dbReference type="EMBL" id="JAWDJX010000037">
    <property type="protein sequence ID" value="KAK3049725.1"/>
    <property type="molecule type" value="Genomic_DNA"/>
</dbReference>
<dbReference type="EC" id="2.4.1.258" evidence="3 14"/>
<dbReference type="PANTHER" id="PTHR12646:SF0">
    <property type="entry name" value="DOL-P-MAN:MAN(5)GLCNAC(2)-PP-DOL ALPHA-1,3-MANNOSYLTRANSFERASE"/>
    <property type="match status" value="1"/>
</dbReference>
<dbReference type="Pfam" id="PF05208">
    <property type="entry name" value="ALG3"/>
    <property type="match status" value="1"/>
</dbReference>
<evidence type="ECO:0000256" key="14">
    <source>
        <dbReference type="RuleBase" id="RU364047"/>
    </source>
</evidence>
<reference evidence="15" key="1">
    <citation type="submission" date="2023-04" db="EMBL/GenBank/DDBJ databases">
        <title>Black Yeasts Isolated from many extreme environments.</title>
        <authorList>
            <person name="Coleine C."/>
            <person name="Stajich J.E."/>
            <person name="Selbmann L."/>
        </authorList>
    </citation>
    <scope>NUCLEOTIDE SEQUENCE</scope>
    <source>
        <strain evidence="15">CCFEE 5312</strain>
    </source>
</reference>
<feature type="transmembrane region" description="Helical" evidence="14">
    <location>
        <begin position="265"/>
        <end position="282"/>
    </location>
</feature>
<accession>A0AAJ0G9U9</accession>
<feature type="transmembrane region" description="Helical" evidence="14">
    <location>
        <begin position="123"/>
        <end position="147"/>
    </location>
</feature>
<dbReference type="GO" id="GO:0052925">
    <property type="term" value="F:dol-P-Man:Man(5)GlcNAc(2)-PP-Dol alpha-1,3-mannosyltransferase activity"/>
    <property type="evidence" value="ECO:0007669"/>
    <property type="project" value="UniProtKB-EC"/>
</dbReference>
<evidence type="ECO:0000313" key="15">
    <source>
        <dbReference type="EMBL" id="KAK3049725.1"/>
    </source>
</evidence>
<gene>
    <name evidence="15" type="primary">ALG3</name>
    <name evidence="15" type="ORF">LTR09_008901</name>
</gene>
<keyword evidence="9 14" id="KW-1133">Transmembrane helix</keyword>
<keyword evidence="5 14" id="KW-0328">Glycosyltransferase</keyword>
<keyword evidence="7 14" id="KW-0812">Transmembrane</keyword>
<dbReference type="InterPro" id="IPR007873">
    <property type="entry name" value="Glycosyltransferase_ALG3"/>
</dbReference>
<feature type="transmembrane region" description="Helical" evidence="14">
    <location>
        <begin position="213"/>
        <end position="234"/>
    </location>
</feature>
<dbReference type="PANTHER" id="PTHR12646">
    <property type="entry name" value="NOT56 - RELATED"/>
    <property type="match status" value="1"/>
</dbReference>
<comment type="function">
    <text evidence="11 14">Dol-P-Man:Man(5)GlcNAc(2)-PP-Dol alpha-1,3-mannosyltransferase that operates in the biosynthetic pathway of dolichol-linked oligosaccharides, the glycan precursors employed in protein asparagine (N)-glycosylation. The assembly of dolichol-linked oligosaccharides begins on the cytosolic side of the endoplasmic reticulum membrane and finishes in its lumen. The sequential addition of sugars to dolichol pyrophosphate produces dolichol-linked oligosaccharides containing fourteen sugars, including two GlcNAcs, nine mannoses and three glucoses. Once assembled, the oligosaccharide is transferred from the lipid to nascent proteins by oligosaccharyltransferases. In the lumen of the endoplasmic reticulum, adds the first dolichyl beta-D-mannosyl phosphate derived mannose in an alpha-1,3 linkage to Man(5)GlcNAc(2)-PP-dolichol to produce Man(6)GlcNAc(2)-PP-dolichol.</text>
</comment>
<evidence type="ECO:0000256" key="11">
    <source>
        <dbReference type="ARBA" id="ARBA00044743"/>
    </source>
</evidence>